<feature type="transmembrane region" description="Helical" evidence="1">
    <location>
        <begin position="278"/>
        <end position="297"/>
    </location>
</feature>
<dbReference type="InterPro" id="IPR000719">
    <property type="entry name" value="Prot_kinase_dom"/>
</dbReference>
<dbReference type="Gene3D" id="1.10.510.10">
    <property type="entry name" value="Transferase(Phosphotransferase) domain 1"/>
    <property type="match status" value="1"/>
</dbReference>
<name>A0ABR4GRM0_9EURO</name>
<sequence>MSSPFLDIHGDPIPQERILGNGASAVVLLQNDVAIKTPLRYRWSSESEVQANAQSLMHEQDVYRRLQNPRDDRSHGVVRCIGLSTDTTQLAYMANGDLRTYLAKFRPPRQLQLKWFKQMARTLSFIHDRRVLVADIASRNFLLDSDLSLKICDFTEASLLPLDCDMETVDDNGYTTQIDVGLLGAVMYEVITGNRCEIDLFRDNSPTDGRAYWPERRFLPSTRGIWLGWLIEGCWDGEISSAHSLLLALNSTDPRLSPISGSPNPHLLASIRNSLRELGYTTIVGVLGLVLFTLVVGRKAFSTSRNL</sequence>
<dbReference type="Pfam" id="PF00069">
    <property type="entry name" value="Pkinase"/>
    <property type="match status" value="1"/>
</dbReference>
<keyword evidence="1" id="KW-0472">Membrane</keyword>
<evidence type="ECO:0000313" key="4">
    <source>
        <dbReference type="Proteomes" id="UP001610334"/>
    </source>
</evidence>
<dbReference type="EMBL" id="JBFXLT010000259">
    <property type="protein sequence ID" value="KAL2801715.1"/>
    <property type="molecule type" value="Genomic_DNA"/>
</dbReference>
<dbReference type="InterPro" id="IPR011009">
    <property type="entry name" value="Kinase-like_dom_sf"/>
</dbReference>
<organism evidence="3 4">
    <name type="scientific">Aspergillus granulosus</name>
    <dbReference type="NCBI Taxonomy" id="176169"/>
    <lineage>
        <taxon>Eukaryota</taxon>
        <taxon>Fungi</taxon>
        <taxon>Dikarya</taxon>
        <taxon>Ascomycota</taxon>
        <taxon>Pezizomycotina</taxon>
        <taxon>Eurotiomycetes</taxon>
        <taxon>Eurotiomycetidae</taxon>
        <taxon>Eurotiales</taxon>
        <taxon>Aspergillaceae</taxon>
        <taxon>Aspergillus</taxon>
        <taxon>Aspergillus subgen. Nidulantes</taxon>
    </lineage>
</organism>
<dbReference type="Proteomes" id="UP001610334">
    <property type="component" value="Unassembled WGS sequence"/>
</dbReference>
<dbReference type="PANTHER" id="PTHR24416">
    <property type="entry name" value="TYROSINE-PROTEIN KINASE RECEPTOR"/>
    <property type="match status" value="1"/>
</dbReference>
<reference evidence="3 4" key="1">
    <citation type="submission" date="2024-07" db="EMBL/GenBank/DDBJ databases">
        <title>Section-level genome sequencing and comparative genomics of Aspergillus sections Usti and Cavernicolus.</title>
        <authorList>
            <consortium name="Lawrence Berkeley National Laboratory"/>
            <person name="Nybo J.L."/>
            <person name="Vesth T.C."/>
            <person name="Theobald S."/>
            <person name="Frisvad J.C."/>
            <person name="Larsen T.O."/>
            <person name="Kjaerboelling I."/>
            <person name="Rothschild-Mancinelli K."/>
            <person name="Lyhne E.K."/>
            <person name="Kogle M.E."/>
            <person name="Barry K."/>
            <person name="Clum A."/>
            <person name="Na H."/>
            <person name="Ledsgaard L."/>
            <person name="Lin J."/>
            <person name="Lipzen A."/>
            <person name="Kuo A."/>
            <person name="Riley R."/>
            <person name="Mondo S."/>
            <person name="Labutti K."/>
            <person name="Haridas S."/>
            <person name="Pangalinan J."/>
            <person name="Salamov A.A."/>
            <person name="Simmons B.A."/>
            <person name="Magnuson J.K."/>
            <person name="Chen J."/>
            <person name="Drula E."/>
            <person name="Henrissat B."/>
            <person name="Wiebenga A."/>
            <person name="Lubbers R.J."/>
            <person name="Gomes A.C."/>
            <person name="Makela M.R."/>
            <person name="Stajich J."/>
            <person name="Grigoriev I.V."/>
            <person name="Mortensen U.H."/>
            <person name="De Vries R.P."/>
            <person name="Baker S.E."/>
            <person name="Andersen M.R."/>
        </authorList>
    </citation>
    <scope>NUCLEOTIDE SEQUENCE [LARGE SCALE GENOMIC DNA]</scope>
    <source>
        <strain evidence="3 4">CBS 588.65</strain>
    </source>
</reference>
<accession>A0ABR4GRM0</accession>
<evidence type="ECO:0000259" key="2">
    <source>
        <dbReference type="PROSITE" id="PS50011"/>
    </source>
</evidence>
<gene>
    <name evidence="3" type="ORF">BJX63DRAFT_416692</name>
</gene>
<evidence type="ECO:0000313" key="3">
    <source>
        <dbReference type="EMBL" id="KAL2801715.1"/>
    </source>
</evidence>
<dbReference type="InterPro" id="IPR050122">
    <property type="entry name" value="RTK"/>
</dbReference>
<dbReference type="PROSITE" id="PS50011">
    <property type="entry name" value="PROTEIN_KINASE_DOM"/>
    <property type="match status" value="1"/>
</dbReference>
<keyword evidence="1" id="KW-1133">Transmembrane helix</keyword>
<feature type="domain" description="Protein kinase" evidence="2">
    <location>
        <begin position="13"/>
        <end position="307"/>
    </location>
</feature>
<keyword evidence="4" id="KW-1185">Reference proteome</keyword>
<comment type="caution">
    <text evidence="3">The sequence shown here is derived from an EMBL/GenBank/DDBJ whole genome shotgun (WGS) entry which is preliminary data.</text>
</comment>
<evidence type="ECO:0000256" key="1">
    <source>
        <dbReference type="SAM" id="Phobius"/>
    </source>
</evidence>
<protein>
    <submittedName>
        <fullName evidence="3">Kinase-like domain-containing protein</fullName>
    </submittedName>
</protein>
<proteinExistence type="predicted"/>
<dbReference type="PANTHER" id="PTHR24416:SF611">
    <property type="entry name" value="TYROSINE-PROTEIN KINASE TRANSMEMBRANE RECEPTOR ROR"/>
    <property type="match status" value="1"/>
</dbReference>
<keyword evidence="1" id="KW-0812">Transmembrane</keyword>
<dbReference type="SUPFAM" id="SSF56112">
    <property type="entry name" value="Protein kinase-like (PK-like)"/>
    <property type="match status" value="1"/>
</dbReference>